<keyword evidence="2" id="KW-0902">Two-component regulatory system</keyword>
<dbReference type="PATRIC" id="fig|507626.3.peg.2068"/>
<evidence type="ECO:0000256" key="4">
    <source>
        <dbReference type="PROSITE-ProRule" id="PRU00169"/>
    </source>
</evidence>
<evidence type="ECO:0000259" key="6">
    <source>
        <dbReference type="PROSITE" id="PS50110"/>
    </source>
</evidence>
<evidence type="ECO:0000256" key="5">
    <source>
        <dbReference type="SAM" id="MobiDB-lite"/>
    </source>
</evidence>
<organism evidence="8 9">
    <name type="scientific">Halomonas chromatireducens</name>
    <dbReference type="NCBI Taxonomy" id="507626"/>
    <lineage>
        <taxon>Bacteria</taxon>
        <taxon>Pseudomonadati</taxon>
        <taxon>Pseudomonadota</taxon>
        <taxon>Gammaproteobacteria</taxon>
        <taxon>Oceanospirillales</taxon>
        <taxon>Halomonadaceae</taxon>
        <taxon>Halomonas</taxon>
    </lineage>
</organism>
<gene>
    <name evidence="8" type="primary">barA_2</name>
    <name evidence="8" type="ORF">LOKO_02075</name>
</gene>
<proteinExistence type="predicted"/>
<reference evidence="8 9" key="1">
    <citation type="journal article" date="2016" name="Genome Announc.">
        <title>Draft Genome Sequence of 'Halomonas chromatireducens' Strain AGD 8-3, a Haloalkaliphilic Chromate- and Selenite-Reducing Gammaproteobacterium.</title>
        <authorList>
            <person name="Sharko F.S."/>
            <person name="Shapovalova A.A."/>
            <person name="Tsygankova S.V."/>
            <person name="Komova A.V."/>
            <person name="Boulygina E.S."/>
            <person name="Teslyuk A.B."/>
            <person name="Gotovtsev P.M."/>
            <person name="Namsaraev Z.B."/>
            <person name="Khijniak T.V."/>
            <person name="Nedoluzhko A.V."/>
            <person name="Vasilov R.G."/>
        </authorList>
    </citation>
    <scope>NUCLEOTIDE SEQUENCE [LARGE SCALE GENOMIC DNA]</scope>
    <source>
        <strain evidence="8 9">AGD 8-3</strain>
    </source>
</reference>
<dbReference type="SMART" id="SM00073">
    <property type="entry name" value="HPT"/>
    <property type="match status" value="1"/>
</dbReference>
<keyword evidence="1 4" id="KW-0597">Phosphoprotein</keyword>
<dbReference type="SUPFAM" id="SSF52172">
    <property type="entry name" value="CheY-like"/>
    <property type="match status" value="1"/>
</dbReference>
<dbReference type="Proteomes" id="UP000063387">
    <property type="component" value="Chromosome"/>
</dbReference>
<dbReference type="PANTHER" id="PTHR45339">
    <property type="entry name" value="HYBRID SIGNAL TRANSDUCTION HISTIDINE KINASE J"/>
    <property type="match status" value="1"/>
</dbReference>
<sequence length="433" mass="47728">MRLSQRLLTKCVSTCSALRRRLYEARKELCRSLNLRAILAGGRIPNYHEPHAPTRHALSHLLTRWGAQVVEVPQPSVQSPAPALMVAGLPTLLTDKVLEEWQTWLDNCPCPVLLLVNATPLELPKLTLPAGGELLCKPISRQALAEGLRRCGSLRGEVVVAPNLNRLMVVDDNASNRRLLKDMLQRPGLWIEEAGSGEEALALAESEPFDLILMDIRMPGMDGVETTRALRRLGGSWTHCPVVAVTAHALEDDRQQLLNSGLQEVLIKPVDSHALEVLLQRHLRITAPFRQVEPEKAEREEQSEELAVVDLALGTRLANGSESLALELLQELAVSLPASARELQAALSTEDPEALLDTVHALNGACRYCGAPELALVAETLETRLRSKGMTDVEPLIDDLFRAMDRLRAWHAQQQNQPSRTANASEAFSSKDK</sequence>
<dbReference type="GO" id="GO:0005886">
    <property type="term" value="C:plasma membrane"/>
    <property type="evidence" value="ECO:0007669"/>
    <property type="project" value="UniProtKB-SubCell"/>
</dbReference>
<feature type="modified residue" description="4-aspartylphosphate" evidence="4">
    <location>
        <position position="215"/>
    </location>
</feature>
<evidence type="ECO:0000259" key="7">
    <source>
        <dbReference type="PROSITE" id="PS50894"/>
    </source>
</evidence>
<feature type="domain" description="Response regulatory" evidence="6">
    <location>
        <begin position="166"/>
        <end position="283"/>
    </location>
</feature>
<feature type="domain" description="HPt" evidence="7">
    <location>
        <begin position="321"/>
        <end position="414"/>
    </location>
</feature>
<keyword evidence="9" id="KW-1185">Reference proteome</keyword>
<keyword evidence="8" id="KW-0808">Transferase</keyword>
<name>A0A0X8HEG8_9GAMM</name>
<protein>
    <submittedName>
        <fullName evidence="8">Signal transduction histidine-protein kinase BarA</fullName>
        <ecNumber evidence="8">2.7.13.3</ecNumber>
    </submittedName>
</protein>
<dbReference type="Gene3D" id="1.20.120.160">
    <property type="entry name" value="HPT domain"/>
    <property type="match status" value="1"/>
</dbReference>
<reference evidence="8 9" key="2">
    <citation type="submission" date="2016-02" db="EMBL/GenBank/DDBJ databases">
        <authorList>
            <person name="Wen L."/>
            <person name="He K."/>
            <person name="Yang H."/>
        </authorList>
    </citation>
    <scope>NUCLEOTIDE SEQUENCE [LARGE SCALE GENOMIC DNA]</scope>
    <source>
        <strain evidence="8 9">AGD 8-3</strain>
    </source>
</reference>
<dbReference type="PROSITE" id="PS50894">
    <property type="entry name" value="HPT"/>
    <property type="match status" value="1"/>
</dbReference>
<dbReference type="GO" id="GO:0004673">
    <property type="term" value="F:protein histidine kinase activity"/>
    <property type="evidence" value="ECO:0007669"/>
    <property type="project" value="UniProtKB-EC"/>
</dbReference>
<dbReference type="Pfam" id="PF01627">
    <property type="entry name" value="Hpt"/>
    <property type="match status" value="1"/>
</dbReference>
<dbReference type="CDD" id="cd17546">
    <property type="entry name" value="REC_hyHK_CKI1_RcsC-like"/>
    <property type="match status" value="1"/>
</dbReference>
<evidence type="ECO:0000256" key="3">
    <source>
        <dbReference type="PROSITE-ProRule" id="PRU00110"/>
    </source>
</evidence>
<dbReference type="Gene3D" id="3.40.50.2300">
    <property type="match status" value="1"/>
</dbReference>
<dbReference type="InterPro" id="IPR008207">
    <property type="entry name" value="Sig_transdc_His_kin_Hpt_dom"/>
</dbReference>
<evidence type="ECO:0000256" key="1">
    <source>
        <dbReference type="ARBA" id="ARBA00022553"/>
    </source>
</evidence>
<evidence type="ECO:0000256" key="2">
    <source>
        <dbReference type="ARBA" id="ARBA00023012"/>
    </source>
</evidence>
<dbReference type="SUPFAM" id="SSF47226">
    <property type="entry name" value="Histidine-containing phosphotransfer domain, HPT domain"/>
    <property type="match status" value="1"/>
</dbReference>
<dbReference type="EC" id="2.7.13.3" evidence="8"/>
<dbReference type="InterPro" id="IPR011006">
    <property type="entry name" value="CheY-like_superfamily"/>
</dbReference>
<dbReference type="GO" id="GO:0000160">
    <property type="term" value="P:phosphorelay signal transduction system"/>
    <property type="evidence" value="ECO:0007669"/>
    <property type="project" value="UniProtKB-KW"/>
</dbReference>
<dbReference type="PANTHER" id="PTHR45339:SF5">
    <property type="entry name" value="HISTIDINE KINASE"/>
    <property type="match status" value="1"/>
</dbReference>
<dbReference type="STRING" id="507626.LOKO_02075"/>
<evidence type="ECO:0000313" key="9">
    <source>
        <dbReference type="Proteomes" id="UP000063387"/>
    </source>
</evidence>
<dbReference type="AlphaFoldDB" id="A0A0X8HEG8"/>
<evidence type="ECO:0000313" key="8">
    <source>
        <dbReference type="EMBL" id="AMD01141.1"/>
    </source>
</evidence>
<dbReference type="InterPro" id="IPR001789">
    <property type="entry name" value="Sig_transdc_resp-reg_receiver"/>
</dbReference>
<dbReference type="SMART" id="SM00448">
    <property type="entry name" value="REC"/>
    <property type="match status" value="1"/>
</dbReference>
<dbReference type="Pfam" id="PF00072">
    <property type="entry name" value="Response_reg"/>
    <property type="match status" value="1"/>
</dbReference>
<dbReference type="KEGG" id="hco:LOKO_02075"/>
<dbReference type="PROSITE" id="PS50110">
    <property type="entry name" value="RESPONSE_REGULATORY"/>
    <property type="match status" value="1"/>
</dbReference>
<dbReference type="InterPro" id="IPR036641">
    <property type="entry name" value="HPT_dom_sf"/>
</dbReference>
<feature type="modified residue" description="Phosphohistidine" evidence="3">
    <location>
        <position position="360"/>
    </location>
</feature>
<keyword evidence="8" id="KW-0418">Kinase</keyword>
<dbReference type="GO" id="GO:0005524">
    <property type="term" value="F:ATP binding"/>
    <property type="evidence" value="ECO:0007669"/>
    <property type="project" value="UniProtKB-KW"/>
</dbReference>
<dbReference type="EMBL" id="CP014226">
    <property type="protein sequence ID" value="AMD01141.1"/>
    <property type="molecule type" value="Genomic_DNA"/>
</dbReference>
<accession>A0A0X8HEG8</accession>
<feature type="region of interest" description="Disordered" evidence="5">
    <location>
        <begin position="412"/>
        <end position="433"/>
    </location>
</feature>